<evidence type="ECO:0000256" key="12">
    <source>
        <dbReference type="ARBA" id="ARBA00023136"/>
    </source>
</evidence>
<name>A0A2I4D054_AUSLI</name>
<keyword evidence="20" id="KW-1185">Reference proteome</keyword>
<feature type="transmembrane region" description="Helical" evidence="18">
    <location>
        <begin position="196"/>
        <end position="216"/>
    </location>
</feature>
<comment type="similarity">
    <text evidence="15">Belongs to the calcium channel alpha-1 subunit (TC 1.A.1.11) family.</text>
</comment>
<dbReference type="GO" id="GO:0046872">
    <property type="term" value="F:metal ion binding"/>
    <property type="evidence" value="ECO:0007669"/>
    <property type="project" value="UniProtKB-KW"/>
</dbReference>
<evidence type="ECO:0000256" key="8">
    <source>
        <dbReference type="ARBA" id="ARBA00022837"/>
    </source>
</evidence>
<feature type="transmembrane region" description="Helical" evidence="18">
    <location>
        <begin position="539"/>
        <end position="557"/>
    </location>
</feature>
<feature type="transmembrane region" description="Helical" evidence="18">
    <location>
        <begin position="1186"/>
        <end position="1205"/>
    </location>
</feature>
<evidence type="ECO:0000256" key="3">
    <source>
        <dbReference type="ARBA" id="ARBA00022568"/>
    </source>
</evidence>
<dbReference type="GO" id="GO:0008331">
    <property type="term" value="F:high voltage-gated calcium channel activity"/>
    <property type="evidence" value="ECO:0007669"/>
    <property type="project" value="TreeGrafter"/>
</dbReference>
<feature type="transmembrane region" description="Helical" evidence="18">
    <location>
        <begin position="716"/>
        <end position="738"/>
    </location>
</feature>
<dbReference type="GO" id="GO:0005891">
    <property type="term" value="C:voltage-gated calcium channel complex"/>
    <property type="evidence" value="ECO:0007669"/>
    <property type="project" value="InterPro"/>
</dbReference>
<evidence type="ECO:0000256" key="6">
    <source>
        <dbReference type="ARBA" id="ARBA00022723"/>
    </source>
</evidence>
<feature type="region of interest" description="Disordered" evidence="17">
    <location>
        <begin position="46"/>
        <end position="65"/>
    </location>
</feature>
<reference evidence="21" key="1">
    <citation type="submission" date="2025-08" db="UniProtKB">
        <authorList>
            <consortium name="RefSeq"/>
        </authorList>
    </citation>
    <scope>IDENTIFICATION</scope>
</reference>
<feature type="transmembrane region" description="Helical" evidence="18">
    <location>
        <begin position="334"/>
        <end position="355"/>
    </location>
</feature>
<dbReference type="PANTHER" id="PTHR45628:SF5">
    <property type="entry name" value="VOLTAGE-DEPENDENT R-TYPE CALCIUM CHANNEL SUBUNIT ALPHA-1E"/>
    <property type="match status" value="1"/>
</dbReference>
<evidence type="ECO:0000256" key="1">
    <source>
        <dbReference type="ARBA" id="ARBA00004141"/>
    </source>
</evidence>
<dbReference type="FunFam" id="1.20.120.350:FF:000001">
    <property type="entry name" value="Voltage-dependent L-type calcium channel subunit alpha"/>
    <property type="match status" value="1"/>
</dbReference>
<feature type="transmembrane region" description="Helical" evidence="18">
    <location>
        <begin position="1258"/>
        <end position="1276"/>
    </location>
</feature>
<dbReference type="OrthoDB" id="431720at2759"/>
<evidence type="ECO:0000256" key="16">
    <source>
        <dbReference type="SAM" id="Coils"/>
    </source>
</evidence>
<feature type="binding site" evidence="14">
    <location>
        <position position="1402"/>
    </location>
    <ligand>
        <name>Ca(2+)</name>
        <dbReference type="ChEBI" id="CHEBI:29108"/>
    </ligand>
</feature>
<dbReference type="GO" id="GO:0043025">
    <property type="term" value="C:neuronal cell body"/>
    <property type="evidence" value="ECO:0007669"/>
    <property type="project" value="TreeGrafter"/>
</dbReference>
<evidence type="ECO:0000313" key="20">
    <source>
        <dbReference type="Proteomes" id="UP000192220"/>
    </source>
</evidence>
<feature type="coiled-coil region" evidence="16">
    <location>
        <begin position="734"/>
        <end position="761"/>
    </location>
</feature>
<dbReference type="Gene3D" id="6.10.250.2500">
    <property type="match status" value="1"/>
</dbReference>
<evidence type="ECO:0000256" key="15">
    <source>
        <dbReference type="RuleBase" id="RU003808"/>
    </source>
</evidence>
<dbReference type="Gene3D" id="1.10.287.70">
    <property type="match status" value="3"/>
</dbReference>
<dbReference type="PANTHER" id="PTHR45628">
    <property type="entry name" value="VOLTAGE-DEPENDENT CALCIUM CHANNEL TYPE A SUBUNIT ALPHA-1"/>
    <property type="match status" value="1"/>
</dbReference>
<feature type="non-terminal residue" evidence="21">
    <location>
        <position position="1423"/>
    </location>
</feature>
<keyword evidence="6 14" id="KW-0479">Metal-binding</keyword>
<feature type="transmembrane region" description="Helical" evidence="18">
    <location>
        <begin position="164"/>
        <end position="184"/>
    </location>
</feature>
<dbReference type="Proteomes" id="UP000192220">
    <property type="component" value="Unplaced"/>
</dbReference>
<evidence type="ECO:0000256" key="18">
    <source>
        <dbReference type="SAM" id="Phobius"/>
    </source>
</evidence>
<feature type="compositionally biased region" description="Acidic residues" evidence="17">
    <location>
        <begin position="1140"/>
        <end position="1155"/>
    </location>
</feature>
<evidence type="ECO:0000256" key="9">
    <source>
        <dbReference type="ARBA" id="ARBA00022882"/>
    </source>
</evidence>
<feature type="compositionally biased region" description="Basic residues" evidence="17">
    <location>
        <begin position="928"/>
        <end position="937"/>
    </location>
</feature>
<evidence type="ECO:0000256" key="4">
    <source>
        <dbReference type="ARBA" id="ARBA00022673"/>
    </source>
</evidence>
<evidence type="ECO:0000256" key="2">
    <source>
        <dbReference type="ARBA" id="ARBA00022448"/>
    </source>
</evidence>
<keyword evidence="2" id="KW-0813">Transport</keyword>
<proteinExistence type="inferred from homology"/>
<dbReference type="InterPro" id="IPR027359">
    <property type="entry name" value="Volt_channel_dom_sf"/>
</dbReference>
<feature type="transmembrane region" description="Helical" evidence="18">
    <location>
        <begin position="578"/>
        <end position="596"/>
    </location>
</feature>
<feature type="compositionally biased region" description="Basic and acidic residues" evidence="17">
    <location>
        <begin position="971"/>
        <end position="989"/>
    </location>
</feature>
<feature type="region of interest" description="Disordered" evidence="17">
    <location>
        <begin position="785"/>
        <end position="1048"/>
    </location>
</feature>
<organism evidence="20 21">
    <name type="scientific">Austrofundulus limnaeus</name>
    <name type="common">Annual killifish</name>
    <dbReference type="NCBI Taxonomy" id="52670"/>
    <lineage>
        <taxon>Eukaryota</taxon>
        <taxon>Metazoa</taxon>
        <taxon>Chordata</taxon>
        <taxon>Craniata</taxon>
        <taxon>Vertebrata</taxon>
        <taxon>Euteleostomi</taxon>
        <taxon>Actinopterygii</taxon>
        <taxon>Neopterygii</taxon>
        <taxon>Teleostei</taxon>
        <taxon>Neoteleostei</taxon>
        <taxon>Acanthomorphata</taxon>
        <taxon>Ovalentaria</taxon>
        <taxon>Atherinomorphae</taxon>
        <taxon>Cyprinodontiformes</taxon>
        <taxon>Rivulidae</taxon>
        <taxon>Austrofundulus</taxon>
    </lineage>
</organism>
<feature type="transmembrane region" description="Helical" evidence="18">
    <location>
        <begin position="367"/>
        <end position="389"/>
    </location>
</feature>
<dbReference type="FunFam" id="1.20.120.350:FF:000011">
    <property type="entry name" value="Voltage-dependent N-type calcium channel subunit alpha"/>
    <property type="match status" value="1"/>
</dbReference>
<comment type="subcellular location">
    <subcellularLocation>
        <location evidence="1 15">Membrane</location>
        <topology evidence="1 15">Multi-pass membrane protein</topology>
    </subcellularLocation>
</comment>
<keyword evidence="5 18" id="KW-0812">Transmembrane</keyword>
<dbReference type="PRINTS" id="PR00167">
    <property type="entry name" value="CACHANNEL"/>
</dbReference>
<evidence type="ECO:0000256" key="7">
    <source>
        <dbReference type="ARBA" id="ARBA00022737"/>
    </source>
</evidence>
<dbReference type="GeneID" id="106533741"/>
<feature type="domain" description="Ion transport" evidence="19">
    <location>
        <begin position="123"/>
        <end position="399"/>
    </location>
</feature>
<feature type="transmembrane region" description="Helical" evidence="18">
    <location>
        <begin position="251"/>
        <end position="274"/>
    </location>
</feature>
<feature type="binding site" evidence="14">
    <location>
        <position position="348"/>
    </location>
    <ligand>
        <name>Ca(2+)</name>
        <dbReference type="ChEBI" id="CHEBI:29108"/>
    </ligand>
</feature>
<dbReference type="KEGG" id="alim:106533741"/>
<dbReference type="InterPro" id="IPR002077">
    <property type="entry name" value="VDCCAlpha1"/>
</dbReference>
<keyword evidence="8 14" id="KW-0106">Calcium</keyword>
<dbReference type="InParanoid" id="A0A2I4D054"/>
<dbReference type="GO" id="GO:0045202">
    <property type="term" value="C:synapse"/>
    <property type="evidence" value="ECO:0007669"/>
    <property type="project" value="GOC"/>
</dbReference>
<keyword evidence="7" id="KW-0677">Repeat</keyword>
<feature type="domain" description="Ion transport" evidence="19">
    <location>
        <begin position="1187"/>
        <end position="1408"/>
    </location>
</feature>
<sequence>MMRRRGGGLLEQKDIIMAHQAHKIQSTPQARRKEWEMARFGDECAPTTVDSGDGDVERGGDGQDAASAGHMALKQAKAQRARTMALYNPVPHRQNCLTVNRSLFIFAEDNVIRKYARRIIEWPPFEYMILATITANCVVLALEQHLPSEDKTPMAKRLEKTEPYFIGIFCFEAGIKLVALGFVFHKGAYLRNGWNVMDFIVVLSGILATAGSHMNIPVDLRTLRAVRVLRPLKLVSGIPSLQIVLKSIMKAMIPLLQIGLLLFFAILMFAIIGLEFYSGKLHHTCQPSDDILDNETVDSSELAFACGVRKCPEKYDCNDTWIGPNDGITQFDNILFAVLTVFQCITMEGWTAVLYNTNDALGVTWNWMYFIPLIIIGSFFVLNLVLGVLSGEFAKERERVENRRAFMKLRRQQQVERELNGYRAWIDRAEEVMLAEENKSSGRSPLDVLKRASKKTGARRGAPGSDKFTDMSTASMSRSRMNFRSGRRGPAAYLRRKERMLRISIRRMVKTDTFYLMVLSLVALNTICVAIVHHDQPDWLTVFLYYAEFVFLGLFLAEMFLKMYGLGFRLYFHSSFNCFDCGVIVGSIFEVVWGFFRPGMSFGISVLRALRLLRIFKITKYWASLRNLVVSLMSSMKSIISLLFLLFLFTVVFALLGMQLFGGRFIFEDYTPTNFDTFPAAIMTVFQILTGEDWNEVMYDGIRSQGGVQYGMWSSIYFIVLTLFGNYTLLNVFLAIAVDNLANAQELTKDEEEEEEFFNQRYARGRDGLISDGRRRPYLYRKRAIHRGRPTFPDEPDGPTGAAEEQPPHGSKPFANRRERRRKVNMSVWEQRANQLRKRRQMASREELFSSPTEETAETPTIPHHAPGLTPEASPAHLPESPMSVGMPLPEPPMSISIPMPEPPAADPVVNKSEEKPAGANHRTAGGGRHRMARKFRPSQGPEEGARHRRHRHREARIEAKSLDCTQSPHEVLHVRRSLSQERKIIDEREEKEDKEESEKTEGEQSVAQTEEDDGGTCIANPYADVGGDCGRDAAPSGDSPDPPQCEQLLDSTWSEQVKGSIADQYEPLSQNVPVEPGVEATEFTVSTIESEKRKISVKRDNKPKVEGSVAIEMSARPLLELTPVTVNSKELEAYQSEQKEDEEETEEEEEEEEPPVPPKPEAPDSMFIFKASNPIRRICHYVVTLRYFEMTILLVIVASSIALAAEDPVCTNSDRNKVLRYFDYVFTGVFTFEMIIKMIDQGLILHDGSYFRDMWNLLDFIVVVGALIAFALTNTKGRDIKTIKSLRVLRVLRPLKTIKRLPKLKAVFDCVVTSLKNVFNILIVYQLFMFIFAVIAVQLFKGKFFFCTDSSMKTEKECRGFYIDYSRDKKEVKRREWRRHEFHYDNVCWALLTLFTVSTGEGWPQHFKVSFFHLGSFSTRLM</sequence>
<dbReference type="GO" id="GO:0007268">
    <property type="term" value="P:chemical synaptic transmission"/>
    <property type="evidence" value="ECO:0007669"/>
    <property type="project" value="TreeGrafter"/>
</dbReference>
<keyword evidence="9 15" id="KW-0851">Voltage-gated channel</keyword>
<keyword evidence="13" id="KW-0407">Ion channel</keyword>
<dbReference type="InterPro" id="IPR005821">
    <property type="entry name" value="Ion_trans_dom"/>
</dbReference>
<feature type="transmembrane region" description="Helical" evidence="18">
    <location>
        <begin position="639"/>
        <end position="661"/>
    </location>
</feature>
<feature type="domain" description="Ion transport" evidence="19">
    <location>
        <begin position="513"/>
        <end position="747"/>
    </location>
</feature>
<evidence type="ECO:0000256" key="17">
    <source>
        <dbReference type="SAM" id="MobiDB-lite"/>
    </source>
</evidence>
<accession>A0A2I4D054</accession>
<keyword evidence="3 15" id="KW-0109">Calcium transport</keyword>
<evidence type="ECO:0000256" key="5">
    <source>
        <dbReference type="ARBA" id="ARBA00022692"/>
    </source>
</evidence>
<keyword evidence="10 18" id="KW-1133">Transmembrane helix</keyword>
<feature type="region of interest" description="Disordered" evidence="17">
    <location>
        <begin position="1128"/>
        <end position="1164"/>
    </location>
</feature>
<dbReference type="InterPro" id="IPR050599">
    <property type="entry name" value="VDCC_alpha-1_subunit"/>
</dbReference>
<keyword evidence="4 15" id="KW-0107">Calcium channel</keyword>
<feature type="transmembrane region" description="Helical" evidence="18">
    <location>
        <begin position="1319"/>
        <end position="1341"/>
    </location>
</feature>
<dbReference type="RefSeq" id="XP_013885625.1">
    <property type="nucleotide sequence ID" value="XM_014030171.1"/>
</dbReference>
<evidence type="ECO:0000256" key="11">
    <source>
        <dbReference type="ARBA" id="ARBA00023065"/>
    </source>
</evidence>
<dbReference type="FunFam" id="1.10.287.70:FF:000025">
    <property type="entry name" value="Voltage-dependent R-type calcium channel subunit alpha"/>
    <property type="match status" value="1"/>
</dbReference>
<keyword evidence="11" id="KW-0406">Ion transport</keyword>
<feature type="compositionally biased region" description="Low complexity" evidence="17">
    <location>
        <begin position="852"/>
        <end position="863"/>
    </location>
</feature>
<evidence type="ECO:0000256" key="13">
    <source>
        <dbReference type="ARBA" id="ARBA00023303"/>
    </source>
</evidence>
<keyword evidence="16" id="KW-0175">Coiled coil</keyword>
<evidence type="ECO:0000256" key="14">
    <source>
        <dbReference type="PIRSR" id="PIRSR602077-1"/>
    </source>
</evidence>
<dbReference type="STRING" id="52670.A0A2I4D054"/>
<dbReference type="Gene3D" id="1.20.120.350">
    <property type="entry name" value="Voltage-gated potassium channels. Chain C"/>
    <property type="match status" value="3"/>
</dbReference>
<dbReference type="SUPFAM" id="SSF81324">
    <property type="entry name" value="Voltage-gated potassium channels"/>
    <property type="match status" value="3"/>
</dbReference>
<evidence type="ECO:0000256" key="10">
    <source>
        <dbReference type="ARBA" id="ARBA00022989"/>
    </source>
</evidence>
<feature type="transmembrane region" description="Helical" evidence="18">
    <location>
        <begin position="514"/>
        <end position="533"/>
    </location>
</feature>
<dbReference type="Pfam" id="PF00520">
    <property type="entry name" value="Ion_trans"/>
    <property type="match status" value="3"/>
</dbReference>
<feature type="binding site" evidence="14">
    <location>
        <position position="692"/>
    </location>
    <ligand>
        <name>Ca(2+)</name>
        <dbReference type="ChEBI" id="CHEBI:29108"/>
    </ligand>
</feature>
<evidence type="ECO:0000259" key="19">
    <source>
        <dbReference type="Pfam" id="PF00520"/>
    </source>
</evidence>
<dbReference type="GO" id="GO:0098703">
    <property type="term" value="P:calcium ion import across plasma membrane"/>
    <property type="evidence" value="ECO:0007669"/>
    <property type="project" value="TreeGrafter"/>
</dbReference>
<evidence type="ECO:0000313" key="21">
    <source>
        <dbReference type="RefSeq" id="XP_013885625.1"/>
    </source>
</evidence>
<dbReference type="FunFam" id="1.20.120.350:FF:000015">
    <property type="entry name" value="Voltage-dependent N-type calcium channel subunit alpha"/>
    <property type="match status" value="1"/>
</dbReference>
<gene>
    <name evidence="21" type="primary">LOC106533741</name>
</gene>
<feature type="transmembrane region" description="Helical" evidence="18">
    <location>
        <begin position="1225"/>
        <end position="1246"/>
    </location>
</feature>
<keyword evidence="12 18" id="KW-0472">Membrane</keyword>
<protein>
    <submittedName>
        <fullName evidence="21">Voltage-dependent R-type calcium channel subunit alpha-1E</fullName>
    </submittedName>
</protein>